<reference evidence="2 4" key="1">
    <citation type="submission" date="2018-08" db="EMBL/GenBank/DDBJ databases">
        <title>Proposal of Muricauda 72 sp.nov. and Muricauda NH166 sp.nov., isolated from seawater.</title>
        <authorList>
            <person name="Cheng H."/>
            <person name="Wu Y.-H."/>
            <person name="Guo L.-L."/>
            <person name="Xu X.-W."/>
        </authorList>
    </citation>
    <scope>NUCLEOTIDE SEQUENCE [LARGE SCALE GENOMIC DNA]</scope>
    <source>
        <strain evidence="2 4">72</strain>
    </source>
</reference>
<sequence>MKKINRLFFGTAFLSLLLFASCSDTSFEEENLNASKNLTESDKVSLFGNMSEDIQFDGYYVGADTLLFDYRTTSILDVPPVYPETITNDEPIWFINGAGNDVTRQFKSMLEIAEFTGRPVVGIHNGTKGGKLDALEIILPTNEVVEAAIEKSVLEIIDTETRVLLLGHSQGAFHLARSLRSLENQLSNSQLGQLMVETSGGAGMWFPRGPQYVHYANEGDPAPKLHGVLTPGALPGNRSVILIFDDEWYDIPPEIDTPFTRVHAQIVYLRNRLTFAEARTYAPLFGSKKINLDNL</sequence>
<proteinExistence type="predicted"/>
<dbReference type="EMBL" id="QXFI01000018">
    <property type="protein sequence ID" value="RIV45458.1"/>
    <property type="molecule type" value="Genomic_DNA"/>
</dbReference>
<dbReference type="AlphaFoldDB" id="A0A3A1NLG0"/>
<organism evidence="2 4">
    <name type="scientific">Flagellimonas pelagia</name>
    <dbReference type="NCBI Taxonomy" id="2306998"/>
    <lineage>
        <taxon>Bacteria</taxon>
        <taxon>Pseudomonadati</taxon>
        <taxon>Bacteroidota</taxon>
        <taxon>Flavobacteriia</taxon>
        <taxon>Flavobacteriales</taxon>
        <taxon>Flavobacteriaceae</taxon>
        <taxon>Flagellimonas</taxon>
    </lineage>
</organism>
<evidence type="ECO:0000313" key="2">
    <source>
        <dbReference type="EMBL" id="RIV45458.1"/>
    </source>
</evidence>
<dbReference type="RefSeq" id="WP_036379423.1">
    <property type="nucleotide sequence ID" value="NZ_QXFI01000018.1"/>
</dbReference>
<evidence type="ECO:0000313" key="4">
    <source>
        <dbReference type="Proteomes" id="UP000266691"/>
    </source>
</evidence>
<dbReference type="EMBL" id="VNWK01000018">
    <property type="protein sequence ID" value="TXJ96936.1"/>
    <property type="molecule type" value="Genomic_DNA"/>
</dbReference>
<keyword evidence="5" id="KW-1185">Reference proteome</keyword>
<dbReference type="Proteomes" id="UP000266691">
    <property type="component" value="Unassembled WGS sequence"/>
</dbReference>
<evidence type="ECO:0000313" key="5">
    <source>
        <dbReference type="Proteomes" id="UP000321621"/>
    </source>
</evidence>
<dbReference type="OrthoDB" id="1407694at2"/>
<feature type="chain" id="PRO_5017335913" evidence="1">
    <location>
        <begin position="21"/>
        <end position="295"/>
    </location>
</feature>
<gene>
    <name evidence="2" type="ORF">D2V05_07805</name>
    <name evidence="3" type="ORF">FQ017_07735</name>
</gene>
<evidence type="ECO:0000256" key="1">
    <source>
        <dbReference type="SAM" id="SignalP"/>
    </source>
</evidence>
<reference evidence="3 5" key="2">
    <citation type="submission" date="2019-07" db="EMBL/GenBank/DDBJ databases">
        <title>Draft genome of two Muricauda strains isolated from deep sea.</title>
        <authorList>
            <person name="Sun C."/>
        </authorList>
    </citation>
    <scope>NUCLEOTIDE SEQUENCE [LARGE SCALE GENOMIC DNA]</scope>
    <source>
        <strain evidence="3 5">72</strain>
    </source>
</reference>
<keyword evidence="1" id="KW-0732">Signal</keyword>
<accession>A0A3A1NLG0</accession>
<feature type="signal peptide" evidence="1">
    <location>
        <begin position="1"/>
        <end position="20"/>
    </location>
</feature>
<dbReference type="Proteomes" id="UP000321621">
    <property type="component" value="Unassembled WGS sequence"/>
</dbReference>
<comment type="caution">
    <text evidence="2">The sequence shown here is derived from an EMBL/GenBank/DDBJ whole genome shotgun (WGS) entry which is preliminary data.</text>
</comment>
<evidence type="ECO:0000313" key="3">
    <source>
        <dbReference type="EMBL" id="TXJ96936.1"/>
    </source>
</evidence>
<protein>
    <submittedName>
        <fullName evidence="2">Uncharacterized protein</fullName>
    </submittedName>
</protein>
<dbReference type="PROSITE" id="PS51257">
    <property type="entry name" value="PROKAR_LIPOPROTEIN"/>
    <property type="match status" value="1"/>
</dbReference>
<name>A0A3A1NLG0_9FLAO</name>